<evidence type="ECO:0000256" key="1">
    <source>
        <dbReference type="ARBA" id="ARBA00009156"/>
    </source>
</evidence>
<dbReference type="InterPro" id="IPR043129">
    <property type="entry name" value="ATPase_NBD"/>
</dbReference>
<keyword evidence="7" id="KW-0684">Rhamnose metabolism</keyword>
<keyword evidence="4" id="KW-0418">Kinase</keyword>
<evidence type="ECO:0000256" key="3">
    <source>
        <dbReference type="ARBA" id="ARBA00022741"/>
    </source>
</evidence>
<dbReference type="InterPro" id="IPR013449">
    <property type="entry name" value="Rhamnulokinase"/>
</dbReference>
<evidence type="ECO:0000313" key="10">
    <source>
        <dbReference type="EMBL" id="MBK1881904.1"/>
    </source>
</evidence>
<name>A0A934S9N6_9BACT</name>
<evidence type="ECO:0000256" key="6">
    <source>
        <dbReference type="ARBA" id="ARBA00023157"/>
    </source>
</evidence>
<dbReference type="PANTHER" id="PTHR10196">
    <property type="entry name" value="SUGAR KINASE"/>
    <property type="match status" value="1"/>
</dbReference>
<dbReference type="GO" id="GO:0005829">
    <property type="term" value="C:cytosol"/>
    <property type="evidence" value="ECO:0007669"/>
    <property type="project" value="TreeGrafter"/>
</dbReference>
<evidence type="ECO:0000256" key="7">
    <source>
        <dbReference type="ARBA" id="ARBA00023308"/>
    </source>
</evidence>
<evidence type="ECO:0000256" key="4">
    <source>
        <dbReference type="ARBA" id="ARBA00022777"/>
    </source>
</evidence>
<evidence type="ECO:0000313" key="11">
    <source>
        <dbReference type="Proteomes" id="UP000603141"/>
    </source>
</evidence>
<dbReference type="RefSeq" id="WP_200268508.1">
    <property type="nucleotide sequence ID" value="NZ_JAENIJ010000006.1"/>
</dbReference>
<dbReference type="Proteomes" id="UP000603141">
    <property type="component" value="Unassembled WGS sequence"/>
</dbReference>
<protein>
    <submittedName>
        <fullName evidence="10">Rhamnulokinase</fullName>
    </submittedName>
</protein>
<dbReference type="GO" id="GO:0004370">
    <property type="term" value="F:glycerol kinase activity"/>
    <property type="evidence" value="ECO:0007669"/>
    <property type="project" value="TreeGrafter"/>
</dbReference>
<dbReference type="Gene3D" id="3.30.420.40">
    <property type="match status" value="2"/>
</dbReference>
<dbReference type="InterPro" id="IPR018484">
    <property type="entry name" value="FGGY_N"/>
</dbReference>
<accession>A0A934S9N6</accession>
<dbReference type="PANTHER" id="PTHR10196:SF93">
    <property type="entry name" value="L-RHAMNULOKINASE"/>
    <property type="match status" value="1"/>
</dbReference>
<feature type="domain" description="Carbohydrate kinase FGGY N-terminal" evidence="8">
    <location>
        <begin position="44"/>
        <end position="247"/>
    </location>
</feature>
<evidence type="ECO:0000259" key="9">
    <source>
        <dbReference type="Pfam" id="PF02782"/>
    </source>
</evidence>
<proteinExistence type="inferred from homology"/>
<keyword evidence="5" id="KW-0067">ATP-binding</keyword>
<organism evidence="10 11">
    <name type="scientific">Luteolibacter pohnpeiensis</name>
    <dbReference type="NCBI Taxonomy" id="454153"/>
    <lineage>
        <taxon>Bacteria</taxon>
        <taxon>Pseudomonadati</taxon>
        <taxon>Verrucomicrobiota</taxon>
        <taxon>Verrucomicrobiia</taxon>
        <taxon>Verrucomicrobiales</taxon>
        <taxon>Verrucomicrobiaceae</taxon>
        <taxon>Luteolibacter</taxon>
    </lineage>
</organism>
<evidence type="ECO:0000259" key="8">
    <source>
        <dbReference type="Pfam" id="PF00370"/>
    </source>
</evidence>
<keyword evidence="11" id="KW-1185">Reference proteome</keyword>
<reference evidence="10" key="1">
    <citation type="submission" date="2021-01" db="EMBL/GenBank/DDBJ databases">
        <title>Modified the classification status of verrucomicrobia.</title>
        <authorList>
            <person name="Feng X."/>
        </authorList>
    </citation>
    <scope>NUCLEOTIDE SEQUENCE</scope>
    <source>
        <strain evidence="10">KCTC 22041</strain>
    </source>
</reference>
<dbReference type="GO" id="GO:0019301">
    <property type="term" value="P:rhamnose catabolic process"/>
    <property type="evidence" value="ECO:0007669"/>
    <property type="project" value="InterPro"/>
</dbReference>
<dbReference type="InterPro" id="IPR018485">
    <property type="entry name" value="FGGY_C"/>
</dbReference>
<dbReference type="Pfam" id="PF00370">
    <property type="entry name" value="FGGY_N"/>
    <property type="match status" value="1"/>
</dbReference>
<dbReference type="CDD" id="cd07771">
    <property type="entry name" value="ASKHA_NBD_FGGY_RhaB-like"/>
    <property type="match status" value="1"/>
</dbReference>
<dbReference type="GO" id="GO:0005524">
    <property type="term" value="F:ATP binding"/>
    <property type="evidence" value="ECO:0007669"/>
    <property type="project" value="UniProtKB-KW"/>
</dbReference>
<sequence>MTEKVFIAVDLGAGSGRVLAARTDFSTVTLEDVHRFDNPGTELPDGSYWNLIGLYREILEGLRLAVQRYGEKIVSIGIDTWAVDFGLLDHRGSLLGMPHQYRDSRFEGMADLMHALMPEAEIFEKTGLKTNFYNTSLQLLAEAQRKSPGLLHAENLLFIPDLLAFWLTGEPAIERTIASTSQLLDPHTGDWSDEVIQALGLPRKIFGKIVPPGTVLGPIRKEVADAIGMDGIPVIATASHDTAAAVAGIPISDSDNLWLSSGTWSIMGIETSTPVTTAEALSHGFCNELGVQDSVRFLKNIAGLWLLQECRRQWVLDGETISFAEMAELARAAKPFSAFIDPDDPVFATPGNMPEKIRVWCEQSGQSVPADKGTILRIATDSLALKYRVVYERICALTGRSYPRLNAGGGGIQNELLCQATADALGIEVIAGPVEATSCGNVVTQMVGGGYLKDFTAGRDLVRRSFDFKVFKPQDTDDWDAAYANFRQTIGL</sequence>
<evidence type="ECO:0000256" key="2">
    <source>
        <dbReference type="ARBA" id="ARBA00022679"/>
    </source>
</evidence>
<dbReference type="Pfam" id="PF02782">
    <property type="entry name" value="FGGY_C"/>
    <property type="match status" value="1"/>
</dbReference>
<comment type="similarity">
    <text evidence="1">Belongs to the FGGY kinase family.</text>
</comment>
<evidence type="ECO:0000256" key="5">
    <source>
        <dbReference type="ARBA" id="ARBA00022840"/>
    </source>
</evidence>
<comment type="caution">
    <text evidence="10">The sequence shown here is derived from an EMBL/GenBank/DDBJ whole genome shotgun (WGS) entry which is preliminary data.</text>
</comment>
<dbReference type="SUPFAM" id="SSF53067">
    <property type="entry name" value="Actin-like ATPase domain"/>
    <property type="match status" value="2"/>
</dbReference>
<keyword evidence="3" id="KW-0547">Nucleotide-binding</keyword>
<dbReference type="EMBL" id="JAENIJ010000006">
    <property type="protein sequence ID" value="MBK1881904.1"/>
    <property type="molecule type" value="Genomic_DNA"/>
</dbReference>
<keyword evidence="2" id="KW-0808">Transferase</keyword>
<dbReference type="GO" id="GO:0006071">
    <property type="term" value="P:glycerol metabolic process"/>
    <property type="evidence" value="ECO:0007669"/>
    <property type="project" value="TreeGrafter"/>
</dbReference>
<dbReference type="GO" id="GO:0008993">
    <property type="term" value="F:rhamnulokinase activity"/>
    <property type="evidence" value="ECO:0007669"/>
    <property type="project" value="InterPro"/>
</dbReference>
<dbReference type="AlphaFoldDB" id="A0A934S9N6"/>
<keyword evidence="6" id="KW-1015">Disulfide bond</keyword>
<gene>
    <name evidence="10" type="ORF">JIN85_05730</name>
</gene>
<feature type="domain" description="Carbohydrate kinase FGGY C-terminal" evidence="9">
    <location>
        <begin position="259"/>
        <end position="447"/>
    </location>
</feature>